<dbReference type="InterPro" id="IPR000086">
    <property type="entry name" value="NUDIX_hydrolase_dom"/>
</dbReference>
<organism evidence="6 7">
    <name type="scientific">Streptomyces telluris</name>
    <dbReference type="NCBI Taxonomy" id="2720021"/>
    <lineage>
        <taxon>Bacteria</taxon>
        <taxon>Bacillati</taxon>
        <taxon>Actinomycetota</taxon>
        <taxon>Actinomycetes</taxon>
        <taxon>Kitasatosporales</taxon>
        <taxon>Streptomycetaceae</taxon>
        <taxon>Streptomyces</taxon>
    </lineage>
</organism>
<evidence type="ECO:0000256" key="2">
    <source>
        <dbReference type="ARBA" id="ARBA00005582"/>
    </source>
</evidence>
<dbReference type="PANTHER" id="PTHR43046">
    <property type="entry name" value="GDP-MANNOSE MANNOSYL HYDROLASE"/>
    <property type="match status" value="1"/>
</dbReference>
<dbReference type="EMBL" id="JANIID010000008">
    <property type="protein sequence ID" value="MCQ8770440.1"/>
    <property type="molecule type" value="Genomic_DNA"/>
</dbReference>
<dbReference type="PROSITE" id="PS00893">
    <property type="entry name" value="NUDIX_BOX"/>
    <property type="match status" value="1"/>
</dbReference>
<dbReference type="Proteomes" id="UP001142374">
    <property type="component" value="Unassembled WGS sequence"/>
</dbReference>
<comment type="similarity">
    <text evidence="2 4">Belongs to the Nudix hydrolase family.</text>
</comment>
<sequence length="162" mass="17831">MPDSAGWIRNAATGIIVKEQHLLMIRENWPRPDTFFLPGGGQQPGETLSECAEREVLEETGVSVTAVRLAVIREYIPARHQDMTPTPSGATHRVEAMFWCEIVAEPALLGGHNEDDLQTGVEWVPLSKLEHIRLLPPSLPRIVHAMVNDPGAGAVYLGDDHD</sequence>
<evidence type="ECO:0000313" key="7">
    <source>
        <dbReference type="Proteomes" id="UP001142374"/>
    </source>
</evidence>
<dbReference type="PANTHER" id="PTHR43046:SF14">
    <property type="entry name" value="MUTT_NUDIX FAMILY PROTEIN"/>
    <property type="match status" value="1"/>
</dbReference>
<accession>A0A9X2LFS4</accession>
<evidence type="ECO:0000259" key="5">
    <source>
        <dbReference type="PROSITE" id="PS51462"/>
    </source>
</evidence>
<dbReference type="InterPro" id="IPR020084">
    <property type="entry name" value="NUDIX_hydrolase_CS"/>
</dbReference>
<dbReference type="InterPro" id="IPR015797">
    <property type="entry name" value="NUDIX_hydrolase-like_dom_sf"/>
</dbReference>
<proteinExistence type="inferred from homology"/>
<dbReference type="SUPFAM" id="SSF55811">
    <property type="entry name" value="Nudix"/>
    <property type="match status" value="1"/>
</dbReference>
<dbReference type="PROSITE" id="PS51462">
    <property type="entry name" value="NUDIX"/>
    <property type="match status" value="1"/>
</dbReference>
<reference evidence="6" key="1">
    <citation type="submission" date="2022-06" db="EMBL/GenBank/DDBJ databases">
        <title>WGS of actinobacteria.</title>
        <authorList>
            <person name="Thawai C."/>
        </authorList>
    </citation>
    <scope>NUCLEOTIDE SEQUENCE</scope>
    <source>
        <strain evidence="6">AA8</strain>
    </source>
</reference>
<dbReference type="InterPro" id="IPR020476">
    <property type="entry name" value="Nudix_hydrolase"/>
</dbReference>
<evidence type="ECO:0000256" key="4">
    <source>
        <dbReference type="RuleBase" id="RU003476"/>
    </source>
</evidence>
<evidence type="ECO:0000256" key="1">
    <source>
        <dbReference type="ARBA" id="ARBA00001946"/>
    </source>
</evidence>
<dbReference type="Pfam" id="PF00293">
    <property type="entry name" value="NUDIX"/>
    <property type="match status" value="1"/>
</dbReference>
<dbReference type="RefSeq" id="WP_256790446.1">
    <property type="nucleotide sequence ID" value="NZ_JANIID010000008.1"/>
</dbReference>
<dbReference type="PRINTS" id="PR00502">
    <property type="entry name" value="NUDIXFAMILY"/>
</dbReference>
<dbReference type="Gene3D" id="3.90.79.10">
    <property type="entry name" value="Nucleoside Triphosphate Pyrophosphohydrolase"/>
    <property type="match status" value="1"/>
</dbReference>
<evidence type="ECO:0000313" key="6">
    <source>
        <dbReference type="EMBL" id="MCQ8770440.1"/>
    </source>
</evidence>
<evidence type="ECO:0000256" key="3">
    <source>
        <dbReference type="ARBA" id="ARBA00022801"/>
    </source>
</evidence>
<feature type="domain" description="Nudix hydrolase" evidence="5">
    <location>
        <begin position="6"/>
        <end position="148"/>
    </location>
</feature>
<comment type="cofactor">
    <cofactor evidence="1">
        <name>Mg(2+)</name>
        <dbReference type="ChEBI" id="CHEBI:18420"/>
    </cofactor>
</comment>
<comment type="caution">
    <text evidence="6">The sequence shown here is derived from an EMBL/GenBank/DDBJ whole genome shotgun (WGS) entry which is preliminary data.</text>
</comment>
<keyword evidence="3 4" id="KW-0378">Hydrolase</keyword>
<protein>
    <submittedName>
        <fullName evidence="6">NUDIX domain-containing protein</fullName>
    </submittedName>
</protein>
<keyword evidence="7" id="KW-1185">Reference proteome</keyword>
<dbReference type="GO" id="GO:0016787">
    <property type="term" value="F:hydrolase activity"/>
    <property type="evidence" value="ECO:0007669"/>
    <property type="project" value="UniProtKB-KW"/>
</dbReference>
<dbReference type="AlphaFoldDB" id="A0A9X2LFS4"/>
<gene>
    <name evidence="6" type="ORF">NQU55_11690</name>
</gene>
<name>A0A9X2LFS4_9ACTN</name>